<dbReference type="WormBase" id="Bm1061">
    <property type="protein sequence ID" value="BM07244"/>
    <property type="gene ID" value="WBGene00221322"/>
</dbReference>
<name>A0A0K0INV2_BRUMA</name>
<evidence type="ECO:0000256" key="10">
    <source>
        <dbReference type="ARBA" id="ARBA00023136"/>
    </source>
</evidence>
<evidence type="ECO:0000256" key="4">
    <source>
        <dbReference type="ARBA" id="ARBA00022660"/>
    </source>
</evidence>
<evidence type="ECO:0000256" key="7">
    <source>
        <dbReference type="ARBA" id="ARBA00022982"/>
    </source>
</evidence>
<sequence>MVLASYAYRFITKRFSSLFVVLTVGAIATDLVVDKGGDYLFKQYNKGKLWEDIKDKYVDDLAFTG</sequence>
<keyword evidence="6 11" id="KW-0999">Mitochondrion inner membrane</keyword>
<keyword evidence="10" id="KW-0472">Membrane</keyword>
<dbReference type="AlphaFoldDB" id="A0A0K0INV2"/>
<dbReference type="SUPFAM" id="SSF81514">
    <property type="entry name" value="Subunit X (non-heme 7 kDa protein) of cytochrome bc1 complex (Ubiquinol-cytochrome c reductase)"/>
    <property type="match status" value="1"/>
</dbReference>
<dbReference type="STRING" id="6279.A0A0K0INV2"/>
<dbReference type="GeneID" id="6104375"/>
<evidence type="ECO:0000256" key="1">
    <source>
        <dbReference type="ARBA" id="ARBA00004434"/>
    </source>
</evidence>
<evidence type="ECO:0000256" key="6">
    <source>
        <dbReference type="ARBA" id="ARBA00022792"/>
    </source>
</evidence>
<evidence type="ECO:0000256" key="11">
    <source>
        <dbReference type="RuleBase" id="RU368056"/>
    </source>
</evidence>
<dbReference type="CTD" id="6104375"/>
<evidence type="ECO:0000256" key="5">
    <source>
        <dbReference type="ARBA" id="ARBA00022692"/>
    </source>
</evidence>
<dbReference type="Proteomes" id="UP000006672">
    <property type="component" value="Unassembled WGS sequence"/>
</dbReference>
<evidence type="ECO:0000256" key="3">
    <source>
        <dbReference type="ARBA" id="ARBA00022448"/>
    </source>
</evidence>
<dbReference type="Gene3D" id="1.20.5.260">
    <property type="entry name" value="Cytochrome b-c1 complex subunit 9"/>
    <property type="match status" value="1"/>
</dbReference>
<accession>A0A4E9F8Z2</accession>
<evidence type="ECO:0000313" key="12">
    <source>
        <dbReference type="EMBL" id="CDQ03089.2"/>
    </source>
</evidence>
<proteinExistence type="inferred from homology"/>
<dbReference type="InterPro" id="IPR036656">
    <property type="entry name" value="QCR9_sf"/>
</dbReference>
<evidence type="ECO:0000256" key="9">
    <source>
        <dbReference type="ARBA" id="ARBA00023128"/>
    </source>
</evidence>
<evidence type="ECO:0000313" key="14">
    <source>
        <dbReference type="Proteomes" id="UP000006672"/>
    </source>
</evidence>
<dbReference type="RefSeq" id="XP_001900951.1">
    <property type="nucleotide sequence ID" value="XM_001900916.2"/>
</dbReference>
<comment type="function">
    <text evidence="11">Component of the ubiquinol-cytochrome c oxidoreductase, a multisubunit transmembrane complex that is part of the mitochondrial electron transport chain which drives oxidative phosphorylation. The complex plays an important role in the uptake of multiple carbon sources present in different host niches.</text>
</comment>
<comment type="similarity">
    <text evidence="2 11">Belongs to the UQCR10/QCR9 family.</text>
</comment>
<dbReference type="GO" id="GO:0006122">
    <property type="term" value="P:mitochondrial electron transport, ubiquinol to cytochrome c"/>
    <property type="evidence" value="ECO:0007669"/>
    <property type="project" value="UniProtKB-UniRule"/>
</dbReference>
<dbReference type="InterPro" id="IPR008027">
    <property type="entry name" value="QCR9"/>
</dbReference>
<comment type="subcellular location">
    <subcellularLocation>
        <location evidence="1 11">Mitochondrion inner membrane</location>
        <topology evidence="1 11">Single-pass membrane protein</topology>
    </subcellularLocation>
</comment>
<reference evidence="12" key="2">
    <citation type="submission" date="2012-12" db="EMBL/GenBank/DDBJ databases">
        <authorList>
            <person name="Gao Y.W."/>
            <person name="Fan S.T."/>
            <person name="Sun H.T."/>
            <person name="Wang Z."/>
            <person name="Gao X.L."/>
            <person name="Li Y.G."/>
            <person name="Wang T.C."/>
            <person name="Zhang K."/>
            <person name="Xu W.W."/>
            <person name="Yu Z.J."/>
            <person name="Xia X.Z."/>
        </authorList>
    </citation>
    <scope>NUCLEOTIDE SEQUENCE</scope>
    <source>
        <strain evidence="12">FR3</strain>
    </source>
</reference>
<dbReference type="FunFam" id="1.20.5.260:FF:000001">
    <property type="entry name" value="Cytochrome b-c1 complex subunit 9"/>
    <property type="match status" value="1"/>
</dbReference>
<keyword evidence="7 11" id="KW-0249">Electron transport</keyword>
<dbReference type="GO" id="GO:0005743">
    <property type="term" value="C:mitochondrial inner membrane"/>
    <property type="evidence" value="ECO:0007669"/>
    <property type="project" value="UniProtKB-SubCell"/>
</dbReference>
<dbReference type="WBParaSite" id="Bm1061.1">
    <property type="protein sequence ID" value="Bm1061.1"/>
    <property type="gene ID" value="WBGene00221322"/>
</dbReference>
<dbReference type="Pfam" id="PF05365">
    <property type="entry name" value="UCR_UQCRX_QCR9"/>
    <property type="match status" value="1"/>
</dbReference>
<reference evidence="15" key="4">
    <citation type="submission" date="2019-12" db="UniProtKB">
        <authorList>
            <consortium name="WormBaseParasite"/>
        </authorList>
    </citation>
    <scope>IDENTIFICATION</scope>
</reference>
<dbReference type="GO" id="GO:0045275">
    <property type="term" value="C:respiratory chain complex III"/>
    <property type="evidence" value="ECO:0007669"/>
    <property type="project" value="UniProtKB-UniRule"/>
</dbReference>
<evidence type="ECO:0000313" key="13">
    <source>
        <dbReference type="EMBL" id="VIO92492.1"/>
    </source>
</evidence>
<keyword evidence="9 11" id="KW-0496">Mitochondrion</keyword>
<keyword evidence="5" id="KW-0812">Transmembrane</keyword>
<organism evidence="12">
    <name type="scientific">Brugia malayi</name>
    <name type="common">Filarial nematode worm</name>
    <dbReference type="NCBI Taxonomy" id="6279"/>
    <lineage>
        <taxon>Eukaryota</taxon>
        <taxon>Metazoa</taxon>
        <taxon>Ecdysozoa</taxon>
        <taxon>Nematoda</taxon>
        <taxon>Chromadorea</taxon>
        <taxon>Rhabditida</taxon>
        <taxon>Spirurina</taxon>
        <taxon>Spiruromorpha</taxon>
        <taxon>Filarioidea</taxon>
        <taxon>Onchocercidae</taxon>
        <taxon>Brugia</taxon>
    </lineage>
</organism>
<keyword evidence="4 11" id="KW-0679">Respiratory chain</keyword>
<keyword evidence="14" id="KW-1185">Reference proteome</keyword>
<reference evidence="12 14" key="1">
    <citation type="journal article" date="2007" name="Science">
        <title>Draft genome of the filarial nematode parasite Brugia malayi.</title>
        <authorList>
            <person name="Ghedin E."/>
            <person name="Wang S."/>
            <person name="Spiro D."/>
            <person name="Caler E."/>
            <person name="Zhao Q."/>
            <person name="Crabtree J."/>
            <person name="Allen J.E."/>
            <person name="Delcher A.L."/>
            <person name="Guiliano D.B."/>
            <person name="Miranda-Saavedra D."/>
            <person name="Angiuoli S.V."/>
            <person name="Creasy T."/>
            <person name="Amedeo P."/>
            <person name="Haas B."/>
            <person name="El-Sayed N.M."/>
            <person name="Wortman J.R."/>
            <person name="Feldblyum T."/>
            <person name="Tallon L."/>
            <person name="Schatz M."/>
            <person name="Shumway M."/>
            <person name="Koo H."/>
            <person name="Salzberg S.L."/>
            <person name="Schobel S."/>
            <person name="Pertea M."/>
            <person name="Pop M."/>
            <person name="White O."/>
            <person name="Barton G.J."/>
            <person name="Carlow C.K."/>
            <person name="Crawford M.J."/>
            <person name="Daub J."/>
            <person name="Dimmic M.W."/>
            <person name="Estes C.F."/>
            <person name="Foster J.M."/>
            <person name="Ganatra M."/>
            <person name="Gregory W.F."/>
            <person name="Johnson N.M."/>
            <person name="Jin J."/>
            <person name="Komuniecki R."/>
            <person name="Korf I."/>
            <person name="Kumar S."/>
            <person name="Laney S."/>
            <person name="Li B.W."/>
            <person name="Li W."/>
            <person name="Lindblom T.H."/>
            <person name="Lustigman S."/>
            <person name="Ma D."/>
            <person name="Maina C.V."/>
            <person name="Martin D.M."/>
            <person name="McCarter J.P."/>
            <person name="McReynolds L."/>
            <person name="Mitreva M."/>
            <person name="Nutman T.B."/>
            <person name="Parkinson J."/>
            <person name="Peregrin-Alvarez J.M."/>
            <person name="Poole C."/>
            <person name="Ren Q."/>
            <person name="Saunders L."/>
            <person name="Sluder A.E."/>
            <person name="Smith K."/>
            <person name="Stanke M."/>
            <person name="Unnasch T.R."/>
            <person name="Ware J."/>
            <person name="Wei A.D."/>
            <person name="Weil G."/>
            <person name="Williams D.J."/>
            <person name="Zhang Y."/>
            <person name="Williams S.A."/>
            <person name="Fraser-Liggett C."/>
            <person name="Slatko B."/>
            <person name="Blaxter M.L."/>
            <person name="Scott A.L."/>
        </authorList>
    </citation>
    <scope>NUCLEOTIDE SEQUENCE</scope>
    <source>
        <strain evidence="12 14">FR3</strain>
    </source>
</reference>
<evidence type="ECO:0000256" key="8">
    <source>
        <dbReference type="ARBA" id="ARBA00022989"/>
    </source>
</evidence>
<protein>
    <recommendedName>
        <fullName evidence="11">Complex III subunit 9</fullName>
    </recommendedName>
</protein>
<keyword evidence="8" id="KW-1133">Transmembrane helix</keyword>
<reference evidence="13" key="3">
    <citation type="submission" date="2019-04" db="EMBL/GenBank/DDBJ databases">
        <authorList>
            <person name="Howe K."/>
            <person name="Paulini M."/>
            <person name="Williams G."/>
        </authorList>
    </citation>
    <scope>NUCLEOTIDE SEQUENCE [LARGE SCALE GENOMIC DNA]</scope>
    <source>
        <strain evidence="13">FR3</strain>
    </source>
</reference>
<evidence type="ECO:0000313" key="15">
    <source>
        <dbReference type="WBParaSite" id="Bm1061.1"/>
    </source>
</evidence>
<dbReference type="KEGG" id="bmy:BM_BM1061"/>
<dbReference type="EMBL" id="LN857024">
    <property type="protein sequence ID" value="CDQ03089.2"/>
    <property type="molecule type" value="Genomic_DNA"/>
</dbReference>
<gene>
    <name evidence="12 15 16" type="ORF">Bm1061</name>
    <name evidence="13" type="ORF">BM_BM1061</name>
    <name evidence="12" type="ORF">BM_Bm1061</name>
</gene>
<accession>A0A0K0INV2</accession>
<evidence type="ECO:0000313" key="16">
    <source>
        <dbReference type="WormBase" id="Bm1061"/>
    </source>
</evidence>
<evidence type="ECO:0000256" key="2">
    <source>
        <dbReference type="ARBA" id="ARBA00007856"/>
    </source>
</evidence>
<dbReference type="OrthoDB" id="44067at2759"/>
<keyword evidence="3 11" id="KW-0813">Transport</keyword>
<dbReference type="EMBL" id="CAAKNF010000192">
    <property type="protein sequence ID" value="VIO92492.1"/>
    <property type="molecule type" value="Genomic_DNA"/>
</dbReference>
<comment type="subunit">
    <text evidence="11">Component of the ubiquinol-cytochrome c oxidoreductase (cytochrome b-c1 complex, complex III, CIII), a multisubunit enzyme composed of 3 respiratory subunits cytochrome b, cytochrome c1 and Rieske protein, 2 core protein subunits, and additional low-molecular weight protein subunits.</text>
</comment>